<organism evidence="1 2">
    <name type="scientific">Ignatzschineria rhizosphaerae</name>
    <dbReference type="NCBI Taxonomy" id="2923279"/>
    <lineage>
        <taxon>Bacteria</taxon>
        <taxon>Pseudomonadati</taxon>
        <taxon>Pseudomonadota</taxon>
        <taxon>Gammaproteobacteria</taxon>
        <taxon>Cardiobacteriales</taxon>
        <taxon>Ignatzschineriaceae</taxon>
        <taxon>Ignatzschineria</taxon>
    </lineage>
</organism>
<name>A0ABY3X3S1_9GAMM</name>
<gene>
    <name evidence="1" type="ORF">MMG00_00615</name>
</gene>
<evidence type="ECO:0008006" key="3">
    <source>
        <dbReference type="Google" id="ProtNLM"/>
    </source>
</evidence>
<evidence type="ECO:0000313" key="1">
    <source>
        <dbReference type="EMBL" id="UNM96411.1"/>
    </source>
</evidence>
<dbReference type="RefSeq" id="WP_242149945.1">
    <property type="nucleotide sequence ID" value="NZ_CP093379.1"/>
</dbReference>
<protein>
    <recommendedName>
        <fullName evidence="3">DUF4297 domain-containing protein</fullName>
    </recommendedName>
</protein>
<dbReference type="EMBL" id="CP093379">
    <property type="protein sequence ID" value="UNM96411.1"/>
    <property type="molecule type" value="Genomic_DNA"/>
</dbReference>
<reference evidence="1 2" key="1">
    <citation type="submission" date="2022-03" db="EMBL/GenBank/DDBJ databases">
        <title>Ignatzschineria rhizosphaerae HR5S32.</title>
        <authorList>
            <person name="Sun J.Q."/>
            <person name="Feng J.Y."/>
        </authorList>
    </citation>
    <scope>NUCLEOTIDE SEQUENCE [LARGE SCALE GENOMIC DNA]</scope>
    <source>
        <strain evidence="1 2">HR5S32</strain>
    </source>
</reference>
<accession>A0ABY3X3S1</accession>
<sequence>MSEAKEQSNSVMHDATPSWNGFNYQGKVGIYVVLTLILKELEGYESIADEDFKVFLNSHSIQFEWIEDFSILKDEEYISHHQVKHKEGNAFSTHIKALAQIRGRTKRVLQESDLKKYIEITENKTYENILNELQGLECLDENRALVDDWHSKIDDTSEYYFCLKEFDGFSSRVFANSVVYFHTTEEVSGPANEDMADYKDMPEYLKEDFKGKTTLKELEIFQIYIGTENTDPYELVQTDEALENKIQSLIEKLLEKIHGANFSSMRDDEKNMYYSALQSLVHDHVLYRHSLIRNKENKGNGYLEERPIINFKNFWCLLKHKWVNQDKEYFEIFCQNRFYLAYEAKLTRLWNIAQRQNSTIHCEQYKRLKEYVECFLSSKYKKRYRHLFRELAPHRFLKNKAENIFYSCISDESYIDKVFLTFLSQVSIAQNSGSILIYKDDKKYYPSTVDLSADDECEEREKIIEFQEKMIELKEKEHYTPNSSLIESDFFVVNTLNEESVSGQTFQLRKITDVENDSKGTITEHEIYLKRYQDALEEINKNDN</sequence>
<evidence type="ECO:0000313" key="2">
    <source>
        <dbReference type="Proteomes" id="UP000829542"/>
    </source>
</evidence>
<proteinExistence type="predicted"/>
<keyword evidence="2" id="KW-1185">Reference proteome</keyword>
<dbReference type="Proteomes" id="UP000829542">
    <property type="component" value="Chromosome"/>
</dbReference>